<dbReference type="PANTHER" id="PTHR12215">
    <property type="entry name" value="PHOSPHOPANTETHEINE TRANSFERASE"/>
    <property type="match status" value="1"/>
</dbReference>
<sequence>MRISVLIVDDVALSGSQEAACLALLPEARRRELLDQPDARARQRSLLGSRLLQAGLRRIGAPAETFASRDYPASAKPRLESPYEFSLAHCEGRVACAVARGSPVGIDVERLGTLTTGTSSLYLSPAESAWAGADPARFYALWTRKEAVAKAAGLRGLRDLRAVEVDGARARVDGHTWHTTVLDAGPGFVAHLACAFADPIVEVERLTAETLL</sequence>
<dbReference type="Proteomes" id="UP000295341">
    <property type="component" value="Unassembled WGS sequence"/>
</dbReference>
<evidence type="ECO:0000256" key="1">
    <source>
        <dbReference type="ARBA" id="ARBA00010990"/>
    </source>
</evidence>
<evidence type="ECO:0000259" key="3">
    <source>
        <dbReference type="Pfam" id="PF01648"/>
    </source>
</evidence>
<dbReference type="AlphaFoldDB" id="A0A4R7P789"/>
<dbReference type="GO" id="GO:0005829">
    <property type="term" value="C:cytosol"/>
    <property type="evidence" value="ECO:0007669"/>
    <property type="project" value="TreeGrafter"/>
</dbReference>
<reference evidence="4 5" key="1">
    <citation type="submission" date="2019-03" db="EMBL/GenBank/DDBJ databases">
        <title>Genomic Encyclopedia of Type Strains, Phase IV (KMG-IV): sequencing the most valuable type-strain genomes for metagenomic binning, comparative biology and taxonomic classification.</title>
        <authorList>
            <person name="Goeker M."/>
        </authorList>
    </citation>
    <scope>NUCLEOTIDE SEQUENCE [LARGE SCALE GENOMIC DNA]</scope>
    <source>
        <strain evidence="4 5">DSM 26377</strain>
    </source>
</reference>
<dbReference type="InterPro" id="IPR050559">
    <property type="entry name" value="P-Pant_transferase_sf"/>
</dbReference>
<feature type="domain" description="4'-phosphopantetheinyl transferase" evidence="3">
    <location>
        <begin position="103"/>
        <end position="178"/>
    </location>
</feature>
<keyword evidence="5" id="KW-1185">Reference proteome</keyword>
<dbReference type="SUPFAM" id="SSF56214">
    <property type="entry name" value="4'-phosphopantetheinyl transferase"/>
    <property type="match status" value="1"/>
</dbReference>
<dbReference type="EMBL" id="SOBT01000009">
    <property type="protein sequence ID" value="TDU28950.1"/>
    <property type="molecule type" value="Genomic_DNA"/>
</dbReference>
<proteinExistence type="inferred from homology"/>
<name>A0A4R7P789_9GAMM</name>
<dbReference type="GO" id="GO:0008897">
    <property type="term" value="F:holo-[acyl-carrier-protein] synthase activity"/>
    <property type="evidence" value="ECO:0007669"/>
    <property type="project" value="InterPro"/>
</dbReference>
<organism evidence="4 5">
    <name type="scientific">Panacagrimonas perspica</name>
    <dbReference type="NCBI Taxonomy" id="381431"/>
    <lineage>
        <taxon>Bacteria</taxon>
        <taxon>Pseudomonadati</taxon>
        <taxon>Pseudomonadota</taxon>
        <taxon>Gammaproteobacteria</taxon>
        <taxon>Nevskiales</taxon>
        <taxon>Nevskiaceae</taxon>
        <taxon>Panacagrimonas</taxon>
    </lineage>
</organism>
<protein>
    <submittedName>
        <fullName evidence="4">4'-phosphopantetheinyl transferase</fullName>
    </submittedName>
</protein>
<accession>A0A4R7P789</accession>
<dbReference type="GO" id="GO:0019878">
    <property type="term" value="P:lysine biosynthetic process via aminoadipic acid"/>
    <property type="evidence" value="ECO:0007669"/>
    <property type="project" value="TreeGrafter"/>
</dbReference>
<dbReference type="PANTHER" id="PTHR12215:SF10">
    <property type="entry name" value="L-AMINOADIPATE-SEMIALDEHYDE DEHYDROGENASE-PHOSPHOPANTETHEINYL TRANSFERASE"/>
    <property type="match status" value="1"/>
</dbReference>
<evidence type="ECO:0000313" key="4">
    <source>
        <dbReference type="EMBL" id="TDU28950.1"/>
    </source>
</evidence>
<dbReference type="RefSeq" id="WP_162851261.1">
    <property type="nucleotide sequence ID" value="NZ_MWIN01000018.1"/>
</dbReference>
<gene>
    <name evidence="4" type="ORF">DFR24_3331</name>
</gene>
<keyword evidence="2 4" id="KW-0808">Transferase</keyword>
<dbReference type="InterPro" id="IPR008278">
    <property type="entry name" value="4-PPantetheinyl_Trfase_dom"/>
</dbReference>
<dbReference type="Gene3D" id="3.90.470.20">
    <property type="entry name" value="4'-phosphopantetheinyl transferase domain"/>
    <property type="match status" value="2"/>
</dbReference>
<evidence type="ECO:0000313" key="5">
    <source>
        <dbReference type="Proteomes" id="UP000295341"/>
    </source>
</evidence>
<dbReference type="Pfam" id="PF01648">
    <property type="entry name" value="ACPS"/>
    <property type="match status" value="1"/>
</dbReference>
<comment type="caution">
    <text evidence="4">The sequence shown here is derived from an EMBL/GenBank/DDBJ whole genome shotgun (WGS) entry which is preliminary data.</text>
</comment>
<comment type="similarity">
    <text evidence="1">Belongs to the P-Pant transferase superfamily. Gsp/Sfp/HetI/AcpT family.</text>
</comment>
<dbReference type="GO" id="GO:0000287">
    <property type="term" value="F:magnesium ion binding"/>
    <property type="evidence" value="ECO:0007669"/>
    <property type="project" value="InterPro"/>
</dbReference>
<dbReference type="InterPro" id="IPR037143">
    <property type="entry name" value="4-PPantetheinyl_Trfase_dom_sf"/>
</dbReference>
<evidence type="ECO:0000256" key="2">
    <source>
        <dbReference type="ARBA" id="ARBA00022679"/>
    </source>
</evidence>